<evidence type="ECO:0000313" key="2">
    <source>
        <dbReference type="Proteomes" id="UP000026902"/>
    </source>
</evidence>
<name>A0A024AZE3_9CAUD</name>
<sequence>MKLLEKLKWKGKVDTTKVLIAVGIASSLFVGYKYLVPPSPADSPAIHQSVSKLDLNQITDFEKLLNDATSQESMEYLNARWTVMDDKTLVVYLDIKSIQNYNRFSEKQAYTFAQGFGDNLQAFLQEFNNTFYNGRAAKGELVLIVKDYEGKEITRIY</sequence>
<organism evidence="1 2">
    <name type="scientific">Bacillus phage CAM003</name>
    <dbReference type="NCBI Taxonomy" id="1486657"/>
    <lineage>
        <taxon>Viruses</taxon>
        <taxon>Duplodnaviria</taxon>
        <taxon>Heunggongvirae</taxon>
        <taxon>Uroviricota</taxon>
        <taxon>Caudoviricetes</taxon>
        <taxon>Herelleviridae</taxon>
        <taxon>Bastillevirinae</taxon>
        <taxon>Bastillevirus</taxon>
        <taxon>Bastillevirus CAM003</taxon>
    </lineage>
</organism>
<dbReference type="GeneID" id="19526535"/>
<dbReference type="KEGG" id="vg:19526535"/>
<proteinExistence type="predicted"/>
<protein>
    <submittedName>
        <fullName evidence="1">Uncharacterized protein</fullName>
    </submittedName>
</protein>
<evidence type="ECO:0000313" key="1">
    <source>
        <dbReference type="EMBL" id="AHZ09669.1"/>
    </source>
</evidence>
<dbReference type="Proteomes" id="UP000026902">
    <property type="component" value="Segment"/>
</dbReference>
<keyword evidence="2" id="KW-1185">Reference proteome</keyword>
<accession>A0A024AZE3</accession>
<dbReference type="RefSeq" id="YP_009037135.1">
    <property type="nucleotide sequence ID" value="NC_024216.1"/>
</dbReference>
<reference evidence="2" key="1">
    <citation type="submission" date="2014-09" db="EMBL/GenBank/DDBJ databases">
        <authorList>
            <person name="Sauder A.B."/>
            <person name="McKenzie Q.R."/>
            <person name="Temple L.M."/>
            <person name="Alexis B.K."/>
            <person name="Al-Atrache Z."/>
            <person name="Lewis L.O."/>
            <person name="Loesser-Casey K.E."/>
            <person name="Mitchell K.J."/>
        </authorList>
    </citation>
    <scope>NUCLEOTIDE SEQUENCE [LARGE SCALE GENOMIC DNA]</scope>
</reference>
<dbReference type="EMBL" id="KJ489397">
    <property type="protein sequence ID" value="AHZ09669.1"/>
    <property type="molecule type" value="Genomic_DNA"/>
</dbReference>